<dbReference type="InterPro" id="IPR003423">
    <property type="entry name" value="OMP_efflux"/>
</dbReference>
<dbReference type="EMBL" id="AUZX01015610">
    <property type="protein sequence ID" value="EQD28555.1"/>
    <property type="molecule type" value="Genomic_DNA"/>
</dbReference>
<dbReference type="InterPro" id="IPR010131">
    <property type="entry name" value="MdtP/NodT-like"/>
</dbReference>
<organism evidence="1">
    <name type="scientific">mine drainage metagenome</name>
    <dbReference type="NCBI Taxonomy" id="410659"/>
    <lineage>
        <taxon>unclassified sequences</taxon>
        <taxon>metagenomes</taxon>
        <taxon>ecological metagenomes</taxon>
    </lineage>
</organism>
<dbReference type="PANTHER" id="PTHR30203:SF33">
    <property type="entry name" value="BLR4455 PROTEIN"/>
    <property type="match status" value="1"/>
</dbReference>
<dbReference type="PANTHER" id="PTHR30203">
    <property type="entry name" value="OUTER MEMBRANE CATION EFFLUX PROTEIN"/>
    <property type="match status" value="1"/>
</dbReference>
<comment type="caution">
    <text evidence="1">The sequence shown here is derived from an EMBL/GenBank/DDBJ whole genome shotgun (WGS) entry which is preliminary data.</text>
</comment>
<reference evidence="1" key="2">
    <citation type="journal article" date="2014" name="ISME J.">
        <title>Microbial stratification in low pH oxic and suboxic macroscopic growths along an acid mine drainage.</title>
        <authorList>
            <person name="Mendez-Garcia C."/>
            <person name="Mesa V."/>
            <person name="Sprenger R.R."/>
            <person name="Richter M."/>
            <person name="Diez M.S."/>
            <person name="Solano J."/>
            <person name="Bargiela R."/>
            <person name="Golyshina O.V."/>
            <person name="Manteca A."/>
            <person name="Ramos J.L."/>
            <person name="Gallego J.R."/>
            <person name="Llorente I."/>
            <person name="Martins Dos Santos V.A."/>
            <person name="Jensen O.N."/>
            <person name="Pelaez A.I."/>
            <person name="Sanchez J."/>
            <person name="Ferrer M."/>
        </authorList>
    </citation>
    <scope>NUCLEOTIDE SEQUENCE</scope>
</reference>
<dbReference type="GO" id="GO:0015562">
    <property type="term" value="F:efflux transmembrane transporter activity"/>
    <property type="evidence" value="ECO:0007669"/>
    <property type="project" value="InterPro"/>
</dbReference>
<accession>T0ZFS3</accession>
<dbReference type="Pfam" id="PF02321">
    <property type="entry name" value="OEP"/>
    <property type="match status" value="1"/>
</dbReference>
<gene>
    <name evidence="1" type="ORF">B1A_21127</name>
</gene>
<dbReference type="SUPFAM" id="SSF56954">
    <property type="entry name" value="Outer membrane efflux proteins (OEP)"/>
    <property type="match status" value="1"/>
</dbReference>
<proteinExistence type="predicted"/>
<sequence>AGLTAPIFHGGALRAERRASLDALKASLALYRLTVLSAFAQVADTLRSLDNDAALAAAERRTLEVARTAVRLQRASYAAGRSNVLQLLDAERRYQHARLGFAAARAQRYIDSARLLVVLGGGWWKSAHVCARGGAAQSGVGKRRQGEPPL</sequence>
<reference evidence="1" key="1">
    <citation type="submission" date="2013-08" db="EMBL/GenBank/DDBJ databases">
        <authorList>
            <person name="Mendez C."/>
            <person name="Richter M."/>
            <person name="Ferrer M."/>
            <person name="Sanchez J."/>
        </authorList>
    </citation>
    <scope>NUCLEOTIDE SEQUENCE</scope>
</reference>
<dbReference type="Gene3D" id="1.20.1600.10">
    <property type="entry name" value="Outer membrane efflux proteins (OEP)"/>
    <property type="match status" value="1"/>
</dbReference>
<name>T0ZFS3_9ZZZZ</name>
<dbReference type="Gene3D" id="2.20.200.10">
    <property type="entry name" value="Outer membrane efflux proteins (OEP)"/>
    <property type="match status" value="1"/>
</dbReference>
<protein>
    <submittedName>
        <fullName evidence="1">Outer membrane efflux protein</fullName>
    </submittedName>
</protein>
<feature type="non-terminal residue" evidence="1">
    <location>
        <position position="1"/>
    </location>
</feature>
<evidence type="ECO:0000313" key="1">
    <source>
        <dbReference type="EMBL" id="EQD28555.1"/>
    </source>
</evidence>
<dbReference type="AlphaFoldDB" id="T0ZFS3"/>